<dbReference type="Proteomes" id="UP000626109">
    <property type="component" value="Unassembled WGS sequence"/>
</dbReference>
<evidence type="ECO:0000259" key="3">
    <source>
        <dbReference type="Pfam" id="PF10458"/>
    </source>
</evidence>
<comment type="caution">
    <text evidence="4">The sequence shown here is derived from an EMBL/GenBank/DDBJ whole genome shotgun (WGS) entry which is preliminary data.</text>
</comment>
<accession>A0A813M057</accession>
<protein>
    <recommendedName>
        <fullName evidence="3">Valyl-tRNA synthetase tRNA-binding arm domain-containing protein</fullName>
    </recommendedName>
</protein>
<reference evidence="4" key="1">
    <citation type="submission" date="2021-02" db="EMBL/GenBank/DDBJ databases">
        <authorList>
            <person name="Dougan E. K."/>
            <person name="Rhodes N."/>
            <person name="Thang M."/>
            <person name="Chan C."/>
        </authorList>
    </citation>
    <scope>NUCLEOTIDE SEQUENCE</scope>
</reference>
<sequence length="139" mass="15474">ARAFSERPPETPSGVIRIVLSDDLEVDMPVPEKQIDVSKELQRLTKQFDQVSNLLETTEKKINPAFMERADQDAREKILQKRDDLQVQKAAVAAQLELLQTGSVEKILQKREDLRVQKAAVAAAVAAQLEKLQTGSDPA</sequence>
<feature type="non-terminal residue" evidence="4">
    <location>
        <position position="139"/>
    </location>
</feature>
<dbReference type="InterPro" id="IPR037118">
    <property type="entry name" value="Val-tRNA_synth_C_sf"/>
</dbReference>
<dbReference type="InterPro" id="IPR019499">
    <property type="entry name" value="Val-tRNA_synth_tRNA-bd"/>
</dbReference>
<evidence type="ECO:0000313" key="4">
    <source>
        <dbReference type="EMBL" id="CAE8743748.1"/>
    </source>
</evidence>
<name>A0A813M057_POLGL</name>
<proteinExistence type="predicted"/>
<keyword evidence="1" id="KW-0547">Nucleotide-binding</keyword>
<dbReference type="Pfam" id="PF10458">
    <property type="entry name" value="Val_tRNA-synt_C"/>
    <property type="match status" value="1"/>
</dbReference>
<dbReference type="GO" id="GO:0006438">
    <property type="term" value="P:valyl-tRNA aminoacylation"/>
    <property type="evidence" value="ECO:0007669"/>
    <property type="project" value="InterPro"/>
</dbReference>
<dbReference type="InterPro" id="IPR010978">
    <property type="entry name" value="tRNA-bd_arm"/>
</dbReference>
<dbReference type="GO" id="GO:0005524">
    <property type="term" value="F:ATP binding"/>
    <property type="evidence" value="ECO:0007669"/>
    <property type="project" value="UniProtKB-KW"/>
</dbReference>
<evidence type="ECO:0000256" key="2">
    <source>
        <dbReference type="ARBA" id="ARBA00022840"/>
    </source>
</evidence>
<dbReference type="GO" id="GO:0005737">
    <property type="term" value="C:cytoplasm"/>
    <property type="evidence" value="ECO:0007669"/>
    <property type="project" value="InterPro"/>
</dbReference>
<dbReference type="EMBL" id="CAJNNW010037672">
    <property type="protein sequence ID" value="CAE8743748.1"/>
    <property type="molecule type" value="Genomic_DNA"/>
</dbReference>
<evidence type="ECO:0000256" key="1">
    <source>
        <dbReference type="ARBA" id="ARBA00022741"/>
    </source>
</evidence>
<dbReference type="Gene3D" id="1.10.287.380">
    <property type="entry name" value="Valyl-tRNA synthetase, C-terminal domain"/>
    <property type="match status" value="1"/>
</dbReference>
<keyword evidence="2" id="KW-0067">ATP-binding</keyword>
<feature type="domain" description="Valyl-tRNA synthetase tRNA-binding arm" evidence="3">
    <location>
        <begin position="36"/>
        <end position="99"/>
    </location>
</feature>
<organism evidence="4 5">
    <name type="scientific">Polarella glacialis</name>
    <name type="common">Dinoflagellate</name>
    <dbReference type="NCBI Taxonomy" id="89957"/>
    <lineage>
        <taxon>Eukaryota</taxon>
        <taxon>Sar</taxon>
        <taxon>Alveolata</taxon>
        <taxon>Dinophyceae</taxon>
        <taxon>Suessiales</taxon>
        <taxon>Suessiaceae</taxon>
        <taxon>Polarella</taxon>
    </lineage>
</organism>
<dbReference type="GO" id="GO:0004832">
    <property type="term" value="F:valine-tRNA ligase activity"/>
    <property type="evidence" value="ECO:0007669"/>
    <property type="project" value="InterPro"/>
</dbReference>
<dbReference type="SUPFAM" id="SSF46589">
    <property type="entry name" value="tRNA-binding arm"/>
    <property type="match status" value="1"/>
</dbReference>
<gene>
    <name evidence="4" type="ORF">PGLA2088_LOCUS51557</name>
</gene>
<evidence type="ECO:0000313" key="5">
    <source>
        <dbReference type="Proteomes" id="UP000626109"/>
    </source>
</evidence>
<dbReference type="AlphaFoldDB" id="A0A813M057"/>